<feature type="compositionally biased region" description="Low complexity" evidence="7">
    <location>
        <begin position="14"/>
        <end position="32"/>
    </location>
</feature>
<gene>
    <name evidence="9" type="ORF">OXX778_LOCUS3457</name>
</gene>
<feature type="region of interest" description="Disordered" evidence="7">
    <location>
        <begin position="521"/>
        <end position="568"/>
    </location>
</feature>
<feature type="compositionally biased region" description="Basic and acidic residues" evidence="7">
    <location>
        <begin position="547"/>
        <end position="568"/>
    </location>
</feature>
<dbReference type="AlphaFoldDB" id="A0A813NYA1"/>
<dbReference type="OrthoDB" id="6252992at2759"/>
<evidence type="ECO:0000256" key="1">
    <source>
        <dbReference type="ARBA" id="ARBA00004123"/>
    </source>
</evidence>
<dbReference type="EMBL" id="CAJNOC010000306">
    <property type="protein sequence ID" value="CAF0742330.1"/>
    <property type="molecule type" value="Genomic_DNA"/>
</dbReference>
<keyword evidence="3" id="KW-0805">Transcription regulation</keyword>
<keyword evidence="4" id="KW-0238">DNA-binding</keyword>
<keyword evidence="6" id="KW-0539">Nucleus</keyword>
<dbReference type="GO" id="GO:0005634">
    <property type="term" value="C:nucleus"/>
    <property type="evidence" value="ECO:0007669"/>
    <property type="project" value="UniProtKB-SubCell"/>
</dbReference>
<accession>A0A813NYA1</accession>
<dbReference type="InterPro" id="IPR004979">
    <property type="entry name" value="TF_AP2"/>
</dbReference>
<keyword evidence="5" id="KW-0804">Transcription</keyword>
<evidence type="ECO:0000256" key="4">
    <source>
        <dbReference type="ARBA" id="ARBA00023125"/>
    </source>
</evidence>
<reference evidence="9" key="1">
    <citation type="submission" date="2021-02" db="EMBL/GenBank/DDBJ databases">
        <authorList>
            <person name="Nowell W R."/>
        </authorList>
    </citation>
    <scope>NUCLEOTIDE SEQUENCE</scope>
    <source>
        <strain evidence="9">Ploen Becks lab</strain>
    </source>
</reference>
<feature type="domain" description="Transcription factor AP-2 C-terminal" evidence="8">
    <location>
        <begin position="278"/>
        <end position="472"/>
    </location>
</feature>
<comment type="caution">
    <text evidence="9">The sequence shown here is derived from an EMBL/GenBank/DDBJ whole genome shotgun (WGS) entry which is preliminary data.</text>
</comment>
<protein>
    <recommendedName>
        <fullName evidence="8">Transcription factor AP-2 C-terminal domain-containing protein</fullName>
    </recommendedName>
</protein>
<dbReference type="PRINTS" id="PR01748">
    <property type="entry name" value="AP2TNSCPFCT"/>
</dbReference>
<dbReference type="InterPro" id="IPR013854">
    <property type="entry name" value="TF_AP2_C"/>
</dbReference>
<comment type="subcellular location">
    <subcellularLocation>
        <location evidence="1">Nucleus</location>
    </subcellularLocation>
</comment>
<comment type="similarity">
    <text evidence="2">Belongs to the AP-2 family.</text>
</comment>
<dbReference type="Pfam" id="PF03299">
    <property type="entry name" value="TF_AP-2"/>
    <property type="match status" value="1"/>
</dbReference>
<feature type="compositionally biased region" description="Low complexity" evidence="7">
    <location>
        <begin position="526"/>
        <end position="543"/>
    </location>
</feature>
<feature type="region of interest" description="Disordered" evidence="7">
    <location>
        <begin position="14"/>
        <end position="78"/>
    </location>
</feature>
<organism evidence="9 10">
    <name type="scientific">Brachionus calyciflorus</name>
    <dbReference type="NCBI Taxonomy" id="104777"/>
    <lineage>
        <taxon>Eukaryota</taxon>
        <taxon>Metazoa</taxon>
        <taxon>Spiralia</taxon>
        <taxon>Gnathifera</taxon>
        <taxon>Rotifera</taxon>
        <taxon>Eurotatoria</taxon>
        <taxon>Monogononta</taxon>
        <taxon>Pseudotrocha</taxon>
        <taxon>Ploima</taxon>
        <taxon>Brachionidae</taxon>
        <taxon>Brachionus</taxon>
    </lineage>
</organism>
<sequence>MSILQFAAAAAAAYTNSNSLNSSSSPSSSNYSDWQERNNRLNQNQEHFQVQKPSSPSPSVSSESIPSSSPAQSPPPVQNKLAEFQAPYLNYNQFDFRHHQQMAEAYSPYNYSAQNQNGYDAYSSLPFQFQNAGNSYDPTRAYSEYASYYARENQDLQNMYRNGLFSAATALAYNLNDQGDENYATSSSSGSLNTKNQSYNFNGQSLKRNCHSPSNQLDIKDPNLVMSASMMSSSGSSSSIGGNNQLVSHSSASFVGSNILGLPSVITTSGLISQSDVFCHVPGRLSLLSSNSKYKVTIGEVQRRLSPPECLNASLLGGILRRAKSKNGGRMLREKLEKIGVNLPAGRRKAATVTLLTSLVEGEAVHLARDFNFVCENEFPSKQTAEYIAKHHSDPPEIESRKSMIIATKQITKELTDLLSLDKSPIGNTKPVPVLEHSIQKSLTHFSLITHGFGSPAIIAVLNSFQTYLTEMLKYYERSFSNSGNSGSNQGQYNNNNVNFNEHSSISMNNLLANGLLNASLHHHQQQQQQQQQQNGNLHGNQHNFHHHDIISPKINDNKKDDVMEKAR</sequence>
<dbReference type="PANTHER" id="PTHR10812">
    <property type="entry name" value="TRANSCRIPTION FACTOR AP-2"/>
    <property type="match status" value="1"/>
</dbReference>
<evidence type="ECO:0000256" key="3">
    <source>
        <dbReference type="ARBA" id="ARBA00023015"/>
    </source>
</evidence>
<evidence type="ECO:0000313" key="9">
    <source>
        <dbReference type="EMBL" id="CAF0742330.1"/>
    </source>
</evidence>
<keyword evidence="10" id="KW-1185">Reference proteome</keyword>
<evidence type="ECO:0000256" key="2">
    <source>
        <dbReference type="ARBA" id="ARBA00007770"/>
    </source>
</evidence>
<dbReference type="Proteomes" id="UP000663879">
    <property type="component" value="Unassembled WGS sequence"/>
</dbReference>
<evidence type="ECO:0000256" key="7">
    <source>
        <dbReference type="SAM" id="MobiDB-lite"/>
    </source>
</evidence>
<dbReference type="GO" id="GO:0000981">
    <property type="term" value="F:DNA-binding transcription factor activity, RNA polymerase II-specific"/>
    <property type="evidence" value="ECO:0007669"/>
    <property type="project" value="TreeGrafter"/>
</dbReference>
<name>A0A813NYA1_9BILA</name>
<evidence type="ECO:0000259" key="8">
    <source>
        <dbReference type="Pfam" id="PF03299"/>
    </source>
</evidence>
<feature type="compositionally biased region" description="Low complexity" evidence="7">
    <location>
        <begin position="53"/>
        <end position="71"/>
    </location>
</feature>
<dbReference type="GO" id="GO:0042127">
    <property type="term" value="P:regulation of cell population proliferation"/>
    <property type="evidence" value="ECO:0007669"/>
    <property type="project" value="TreeGrafter"/>
</dbReference>
<proteinExistence type="inferred from homology"/>
<dbReference type="PANTHER" id="PTHR10812:SF17">
    <property type="entry name" value="TRANSCRIPTION FACTOR AP-2, ISOFORM D"/>
    <property type="match status" value="1"/>
</dbReference>
<evidence type="ECO:0000256" key="6">
    <source>
        <dbReference type="ARBA" id="ARBA00023242"/>
    </source>
</evidence>
<evidence type="ECO:0000256" key="5">
    <source>
        <dbReference type="ARBA" id="ARBA00023163"/>
    </source>
</evidence>
<dbReference type="GO" id="GO:0000977">
    <property type="term" value="F:RNA polymerase II transcription regulatory region sequence-specific DNA binding"/>
    <property type="evidence" value="ECO:0007669"/>
    <property type="project" value="TreeGrafter"/>
</dbReference>
<evidence type="ECO:0000313" key="10">
    <source>
        <dbReference type="Proteomes" id="UP000663879"/>
    </source>
</evidence>